<dbReference type="EC" id="2.10.1.1" evidence="1"/>
<evidence type="ECO:0000259" key="2">
    <source>
        <dbReference type="SMART" id="SM00852"/>
    </source>
</evidence>
<dbReference type="RefSeq" id="WP_288185869.1">
    <property type="nucleotide sequence ID" value="NZ_LT608335.1"/>
</dbReference>
<dbReference type="InterPro" id="IPR036425">
    <property type="entry name" value="MoaB/Mog-like_dom_sf"/>
</dbReference>
<dbReference type="InterPro" id="IPR038987">
    <property type="entry name" value="MoeA-like"/>
</dbReference>
<comment type="similarity">
    <text evidence="1">Belongs to the MoeA family.</text>
</comment>
<keyword evidence="1" id="KW-0479">Metal-binding</keyword>
<dbReference type="EMBL" id="FMJE01000007">
    <property type="protein sequence ID" value="SCM83439.1"/>
    <property type="molecule type" value="Genomic_DNA"/>
</dbReference>
<comment type="function">
    <text evidence="1">Catalyzes the insertion of molybdate into adenylated molybdopterin with the concomitant release of AMP.</text>
</comment>
<evidence type="ECO:0000256" key="1">
    <source>
        <dbReference type="RuleBase" id="RU365090"/>
    </source>
</evidence>
<feature type="domain" description="MoaB/Mog" evidence="2">
    <location>
        <begin position="176"/>
        <end position="308"/>
    </location>
</feature>
<comment type="cofactor">
    <cofactor evidence="1">
        <name>Mg(2+)</name>
        <dbReference type="ChEBI" id="CHEBI:18420"/>
    </cofactor>
</comment>
<keyword evidence="1" id="KW-0460">Magnesium</keyword>
<proteinExistence type="inferred from homology"/>
<dbReference type="PANTHER" id="PTHR10192">
    <property type="entry name" value="MOLYBDOPTERIN BIOSYNTHESIS PROTEIN"/>
    <property type="match status" value="1"/>
</dbReference>
<protein>
    <recommendedName>
        <fullName evidence="1">Molybdopterin molybdenumtransferase</fullName>
        <ecNumber evidence="1">2.10.1.1</ecNumber>
    </recommendedName>
</protein>
<dbReference type="GO" id="GO:0006777">
    <property type="term" value="P:Mo-molybdopterin cofactor biosynthetic process"/>
    <property type="evidence" value="ECO:0007669"/>
    <property type="project" value="UniProtKB-UniRule"/>
</dbReference>
<dbReference type="UniPathway" id="UPA00344"/>
<keyword evidence="1" id="KW-0501">Molybdenum cofactor biosynthesis</keyword>
<keyword evidence="1" id="KW-0500">Molybdenum</keyword>
<dbReference type="Gene3D" id="3.40.980.10">
    <property type="entry name" value="MoaB/Mog-like domain"/>
    <property type="match status" value="1"/>
</dbReference>
<reference evidence="3" key="1">
    <citation type="submission" date="2016-08" db="EMBL/GenBank/DDBJ databases">
        <authorList>
            <person name="Seilhamer J.J."/>
        </authorList>
    </citation>
    <scope>NUCLEOTIDE SEQUENCE</scope>
    <source>
        <strain evidence="3">86</strain>
    </source>
</reference>
<evidence type="ECO:0000313" key="3">
    <source>
        <dbReference type="EMBL" id="SCM83439.1"/>
    </source>
</evidence>
<dbReference type="GO" id="GO:0046872">
    <property type="term" value="F:metal ion binding"/>
    <property type="evidence" value="ECO:0007669"/>
    <property type="project" value="UniProtKB-UniRule"/>
</dbReference>
<dbReference type="AlphaFoldDB" id="A0A212M1A6"/>
<dbReference type="Pfam" id="PF00994">
    <property type="entry name" value="MoCF_biosynth"/>
    <property type="match status" value="1"/>
</dbReference>
<dbReference type="PANTHER" id="PTHR10192:SF28">
    <property type="entry name" value="MOLYBDOPTERIN MOLYBDENUMTRANSFERASE"/>
    <property type="match status" value="1"/>
</dbReference>
<dbReference type="SMART" id="SM00852">
    <property type="entry name" value="MoCF_biosynth"/>
    <property type="match status" value="1"/>
</dbReference>
<dbReference type="GO" id="GO:0061599">
    <property type="term" value="F:molybdopterin molybdotransferase activity"/>
    <property type="evidence" value="ECO:0007669"/>
    <property type="project" value="UniProtKB-UniRule"/>
</dbReference>
<sequence>MKVQTIKVEEAIGKVLSHDLTKVVQGGFKGTPFRKGYIIKEEDVPELLKMGKENIYILELEPGDVHEDEAGIRLGAAVANQGVRCSPPKESRVNLYAEHDGLFKVNVRALEAINNLPDVILSTLPNNTVVKSGELLAGTKVIPLVTEEKVIMAAEGICRQAGWVIKVAPFRKLDVGVVITGSEVFKQRIRDGFGPVITEKVEAFGSRILKLEYAPDDMEVISTKIKEMANNGANIIFVTGGMSVDPDDVTPNAIKLSGAKVEKYGAPALPGAMFMLAYLDNIPVMGVPACGMFFKITIIDLLLPRLLAGEKVSRKDIVALAHGGLCRACTECTYPNCTFGKGTTYLS</sequence>
<keyword evidence="1" id="KW-0808">Transferase</keyword>
<organism evidence="3">
    <name type="scientific">uncultured Sporomusa sp</name>
    <dbReference type="NCBI Taxonomy" id="307249"/>
    <lineage>
        <taxon>Bacteria</taxon>
        <taxon>Bacillati</taxon>
        <taxon>Bacillota</taxon>
        <taxon>Negativicutes</taxon>
        <taxon>Selenomonadales</taxon>
        <taxon>Sporomusaceae</taxon>
        <taxon>Sporomusa</taxon>
        <taxon>environmental samples</taxon>
    </lineage>
</organism>
<name>A0A212M1A6_9FIRM</name>
<dbReference type="CDD" id="cd03522">
    <property type="entry name" value="MoeA_like"/>
    <property type="match status" value="1"/>
</dbReference>
<accession>A0A212M1A6</accession>
<comment type="pathway">
    <text evidence="1">Cofactor biosynthesis; molybdopterin biosynthesis.</text>
</comment>
<dbReference type="GO" id="GO:0005829">
    <property type="term" value="C:cytosol"/>
    <property type="evidence" value="ECO:0007669"/>
    <property type="project" value="TreeGrafter"/>
</dbReference>
<gene>
    <name evidence="3" type="primary">MoeA</name>
    <name evidence="3" type="ORF">KL86SPO_70297</name>
</gene>
<dbReference type="SUPFAM" id="SSF53218">
    <property type="entry name" value="Molybdenum cofactor biosynthesis proteins"/>
    <property type="match status" value="1"/>
</dbReference>
<comment type="catalytic activity">
    <reaction evidence="1">
        <text>adenylyl-molybdopterin + molybdate = Mo-molybdopterin + AMP + H(+)</text>
        <dbReference type="Rhea" id="RHEA:35047"/>
        <dbReference type="ChEBI" id="CHEBI:15378"/>
        <dbReference type="ChEBI" id="CHEBI:36264"/>
        <dbReference type="ChEBI" id="CHEBI:62727"/>
        <dbReference type="ChEBI" id="CHEBI:71302"/>
        <dbReference type="ChEBI" id="CHEBI:456215"/>
    </reaction>
</comment>
<dbReference type="InterPro" id="IPR001453">
    <property type="entry name" value="MoaB/Mog_dom"/>
</dbReference>